<gene>
    <name evidence="1" type="ORF">DB32_005427</name>
</gene>
<keyword evidence="2" id="KW-1185">Reference proteome</keyword>
<organism evidence="1 2">
    <name type="scientific">Sandaracinus amylolyticus</name>
    <dbReference type="NCBI Taxonomy" id="927083"/>
    <lineage>
        <taxon>Bacteria</taxon>
        <taxon>Pseudomonadati</taxon>
        <taxon>Myxococcota</taxon>
        <taxon>Polyangia</taxon>
        <taxon>Polyangiales</taxon>
        <taxon>Sandaracinaceae</taxon>
        <taxon>Sandaracinus</taxon>
    </lineage>
</organism>
<evidence type="ECO:0000313" key="1">
    <source>
        <dbReference type="EMBL" id="AKF08278.1"/>
    </source>
</evidence>
<dbReference type="Proteomes" id="UP000034883">
    <property type="component" value="Chromosome"/>
</dbReference>
<dbReference type="InterPro" id="IPR032710">
    <property type="entry name" value="NTF2-like_dom_sf"/>
</dbReference>
<dbReference type="Gene3D" id="3.10.450.50">
    <property type="match status" value="1"/>
</dbReference>
<protein>
    <recommendedName>
        <fullName evidence="3">SnoaL-like domain-containing protein</fullName>
    </recommendedName>
</protein>
<dbReference type="AlphaFoldDB" id="A0A0F6YKE8"/>
<accession>A0A0F6YKE8</accession>
<proteinExistence type="predicted"/>
<name>A0A0F6YKE8_9BACT</name>
<dbReference type="STRING" id="927083.DB32_005427"/>
<evidence type="ECO:0008006" key="3">
    <source>
        <dbReference type="Google" id="ProtNLM"/>
    </source>
</evidence>
<dbReference type="KEGG" id="samy:DB32_005427"/>
<evidence type="ECO:0000313" key="2">
    <source>
        <dbReference type="Proteomes" id="UP000034883"/>
    </source>
</evidence>
<reference evidence="1 2" key="1">
    <citation type="submission" date="2015-03" db="EMBL/GenBank/DDBJ databases">
        <title>Genome assembly of Sandaracinus amylolyticus DSM 53668.</title>
        <authorList>
            <person name="Sharma G."/>
            <person name="Subramanian S."/>
        </authorList>
    </citation>
    <scope>NUCLEOTIDE SEQUENCE [LARGE SCALE GENOMIC DNA]</scope>
    <source>
        <strain evidence="1 2">DSM 53668</strain>
    </source>
</reference>
<dbReference type="EMBL" id="CP011125">
    <property type="protein sequence ID" value="AKF08278.1"/>
    <property type="molecule type" value="Genomic_DNA"/>
</dbReference>
<sequence length="135" mass="16002">MIPNTDVEDTDDNREVVEFVEQYRHAMEARNPGQILRLVSESYYDDNGTPTTEDDIDYGLLQERVARLAEDVIEVRYEMRYRRVTFRSDRVVVDFTYTGRFKVQTAEGERWARRLADNRLELVRENGEYRIVSGL</sequence>
<dbReference type="SUPFAM" id="SSF54427">
    <property type="entry name" value="NTF2-like"/>
    <property type="match status" value="1"/>
</dbReference>